<protein>
    <submittedName>
        <fullName evidence="1">Uncharacterized protein</fullName>
    </submittedName>
</protein>
<evidence type="ECO:0000313" key="2">
    <source>
        <dbReference type="Proteomes" id="UP001060085"/>
    </source>
</evidence>
<organism evidence="1 2">
    <name type="scientific">Catharanthus roseus</name>
    <name type="common">Madagascar periwinkle</name>
    <name type="synonym">Vinca rosea</name>
    <dbReference type="NCBI Taxonomy" id="4058"/>
    <lineage>
        <taxon>Eukaryota</taxon>
        <taxon>Viridiplantae</taxon>
        <taxon>Streptophyta</taxon>
        <taxon>Embryophyta</taxon>
        <taxon>Tracheophyta</taxon>
        <taxon>Spermatophyta</taxon>
        <taxon>Magnoliopsida</taxon>
        <taxon>eudicotyledons</taxon>
        <taxon>Gunneridae</taxon>
        <taxon>Pentapetalae</taxon>
        <taxon>asterids</taxon>
        <taxon>lamiids</taxon>
        <taxon>Gentianales</taxon>
        <taxon>Apocynaceae</taxon>
        <taxon>Rauvolfioideae</taxon>
        <taxon>Vinceae</taxon>
        <taxon>Catharanthinae</taxon>
        <taxon>Catharanthus</taxon>
    </lineage>
</organism>
<gene>
    <name evidence="1" type="ORF">M9H77_02030</name>
</gene>
<keyword evidence="2" id="KW-1185">Reference proteome</keyword>
<accession>A0ACC0C7Q6</accession>
<evidence type="ECO:0000313" key="1">
    <source>
        <dbReference type="EMBL" id="KAI5680803.1"/>
    </source>
</evidence>
<reference evidence="2" key="1">
    <citation type="journal article" date="2023" name="Nat. Plants">
        <title>Single-cell RNA sequencing provides a high-resolution roadmap for understanding the multicellular compartmentation of specialized metabolism.</title>
        <authorList>
            <person name="Sun S."/>
            <person name="Shen X."/>
            <person name="Li Y."/>
            <person name="Li Y."/>
            <person name="Wang S."/>
            <person name="Li R."/>
            <person name="Zhang H."/>
            <person name="Shen G."/>
            <person name="Guo B."/>
            <person name="Wei J."/>
            <person name="Xu J."/>
            <person name="St-Pierre B."/>
            <person name="Chen S."/>
            <person name="Sun C."/>
        </authorList>
    </citation>
    <scope>NUCLEOTIDE SEQUENCE [LARGE SCALE GENOMIC DNA]</scope>
</reference>
<comment type="caution">
    <text evidence="1">The sequence shown here is derived from an EMBL/GenBank/DDBJ whole genome shotgun (WGS) entry which is preliminary data.</text>
</comment>
<dbReference type="EMBL" id="CM044701">
    <property type="protein sequence ID" value="KAI5680803.1"/>
    <property type="molecule type" value="Genomic_DNA"/>
</dbReference>
<name>A0ACC0C7Q6_CATRO</name>
<sequence>MVKESLLSCLQCAQLSRSSEKNNLGWKLAKCLKEFTIPLMARLPLPSSVDFWMEALMKTAPIVDGSSYPTINDLIMSMDDHIPTQFYQEGTSEFSMRHVNEILRSLQQSIQELARQYQNVARDVEELKKDKSSATMEQRVGDNLGGFNSPHHKRPFENVSNYGYHDMPVQNSHPFMKMDIKKDHKLEVAKEGIKLLIKSSGSSRDPRTKFGSRKRDHRNQVPASRSRYQPNAIRAVDYKTTALPYHWSKQATNSWGTYQVYPGANLSFKPLLTLHQPRTVQSGNASVHLIFTKTLTLVGMRFSHVFTNRKAICPAIRTNSSDKHYRVVKILIRQSSHAYANFTIMPMPDLYSCLSKHVTSQAKTFSNV</sequence>
<dbReference type="Proteomes" id="UP001060085">
    <property type="component" value="Linkage Group LG01"/>
</dbReference>
<proteinExistence type="predicted"/>